<name>A0A5E7N9Z3_PSEFL</name>
<organism evidence="1 2">
    <name type="scientific">Pseudomonas fluorescens</name>
    <dbReference type="NCBI Taxonomy" id="294"/>
    <lineage>
        <taxon>Bacteria</taxon>
        <taxon>Pseudomonadati</taxon>
        <taxon>Pseudomonadota</taxon>
        <taxon>Gammaproteobacteria</taxon>
        <taxon>Pseudomonadales</taxon>
        <taxon>Pseudomonadaceae</taxon>
        <taxon>Pseudomonas</taxon>
    </lineage>
</organism>
<evidence type="ECO:0000313" key="1">
    <source>
        <dbReference type="EMBL" id="VVP33942.1"/>
    </source>
</evidence>
<accession>A0A5E7N9Z3</accession>
<dbReference type="OrthoDB" id="6446140at2"/>
<sequence length="84" mass="9538">MNLHDYIKPFDKQTLEDFAIRCSTTVGQLKQVAYGYRRPGAALAISIERESSRSVTCEVMRPDIDWAYLRSSEPTTLPLSSLNK</sequence>
<dbReference type="Proteomes" id="UP000375525">
    <property type="component" value="Unassembled WGS sequence"/>
</dbReference>
<proteinExistence type="predicted"/>
<dbReference type="InterPro" id="IPR010982">
    <property type="entry name" value="Lambda_DNA-bd_dom_sf"/>
</dbReference>
<reference evidence="1 2" key="1">
    <citation type="submission" date="2019-09" db="EMBL/GenBank/DDBJ databases">
        <authorList>
            <person name="Chandra G."/>
            <person name="Truman W A."/>
        </authorList>
    </citation>
    <scope>NUCLEOTIDE SEQUENCE [LARGE SCALE GENOMIC DNA]</scope>
    <source>
        <strain evidence="1">PS880</strain>
    </source>
</reference>
<gene>
    <name evidence="1" type="ORF">PS880_04484</name>
</gene>
<evidence type="ECO:0000313" key="2">
    <source>
        <dbReference type="Proteomes" id="UP000375525"/>
    </source>
</evidence>
<dbReference type="EMBL" id="CABVIH010000024">
    <property type="protein sequence ID" value="VVP33942.1"/>
    <property type="molecule type" value="Genomic_DNA"/>
</dbReference>
<dbReference type="GO" id="GO:0003677">
    <property type="term" value="F:DNA binding"/>
    <property type="evidence" value="ECO:0007669"/>
    <property type="project" value="InterPro"/>
</dbReference>
<evidence type="ECO:0008006" key="3">
    <source>
        <dbReference type="Google" id="ProtNLM"/>
    </source>
</evidence>
<dbReference type="RefSeq" id="WP_150781525.1">
    <property type="nucleotide sequence ID" value="NZ_CABVIH010000024.1"/>
</dbReference>
<protein>
    <recommendedName>
        <fullName evidence="3">Helix-turn-helix domain-containing protein</fullName>
    </recommendedName>
</protein>
<dbReference type="Gene3D" id="1.10.260.40">
    <property type="entry name" value="lambda repressor-like DNA-binding domains"/>
    <property type="match status" value="1"/>
</dbReference>
<dbReference type="AlphaFoldDB" id="A0A5E7N9Z3"/>